<feature type="domain" description="Reverse transcriptase Ty1/copia-type" evidence="1">
    <location>
        <begin position="63"/>
        <end position="170"/>
    </location>
</feature>
<evidence type="ECO:0000313" key="2">
    <source>
        <dbReference type="EMBL" id="MBW0461269.1"/>
    </source>
</evidence>
<reference evidence="2" key="1">
    <citation type="submission" date="2021-03" db="EMBL/GenBank/DDBJ databases">
        <title>Draft genome sequence of rust myrtle Austropuccinia psidii MF-1, a brazilian biotype.</title>
        <authorList>
            <person name="Quecine M.C."/>
            <person name="Pachon D.M.R."/>
            <person name="Bonatelli M.L."/>
            <person name="Correr F.H."/>
            <person name="Franceschini L.M."/>
            <person name="Leite T.F."/>
            <person name="Margarido G.R.A."/>
            <person name="Almeida C.A."/>
            <person name="Ferrarezi J.A."/>
            <person name="Labate C.A."/>
        </authorList>
    </citation>
    <scope>NUCLEOTIDE SEQUENCE</scope>
    <source>
        <strain evidence="2">MF-1</strain>
    </source>
</reference>
<gene>
    <name evidence="2" type="ORF">O181_000984</name>
</gene>
<name>A0A9Q3B9K8_9BASI</name>
<accession>A0A9Q3B9K8</accession>
<proteinExistence type="predicted"/>
<dbReference type="Pfam" id="PF07727">
    <property type="entry name" value="RVT_2"/>
    <property type="match status" value="1"/>
</dbReference>
<evidence type="ECO:0000313" key="3">
    <source>
        <dbReference type="Proteomes" id="UP000765509"/>
    </source>
</evidence>
<dbReference type="AlphaFoldDB" id="A0A9Q3B9K8"/>
<organism evidence="2 3">
    <name type="scientific">Austropuccinia psidii MF-1</name>
    <dbReference type="NCBI Taxonomy" id="1389203"/>
    <lineage>
        <taxon>Eukaryota</taxon>
        <taxon>Fungi</taxon>
        <taxon>Dikarya</taxon>
        <taxon>Basidiomycota</taxon>
        <taxon>Pucciniomycotina</taxon>
        <taxon>Pucciniomycetes</taxon>
        <taxon>Pucciniales</taxon>
        <taxon>Sphaerophragmiaceae</taxon>
        <taxon>Austropuccinia</taxon>
    </lineage>
</organism>
<dbReference type="EMBL" id="AVOT02000134">
    <property type="protein sequence ID" value="MBW0461269.1"/>
    <property type="molecule type" value="Genomic_DNA"/>
</dbReference>
<keyword evidence="3" id="KW-1185">Reference proteome</keyword>
<sequence length="170" mass="19328">MIKQINFQDSLISELNSSDNLSSTMPTNYKEAINNKLSSMAEQDVFIETGLQNALKEVPRESILSTKWVFAKKGKPDRFKGLLVARGFRKIHGINFEETFAPTPTFGVLQMLFLIACRKKWTLHTFDVKVAFLHSLINKPVYVWPPSGMNVPKFHVLKLKKALYGTKKAP</sequence>
<dbReference type="OrthoDB" id="5080335at2759"/>
<protein>
    <recommendedName>
        <fullName evidence="1">Reverse transcriptase Ty1/copia-type domain-containing protein</fullName>
    </recommendedName>
</protein>
<comment type="caution">
    <text evidence="2">The sequence shown here is derived from an EMBL/GenBank/DDBJ whole genome shotgun (WGS) entry which is preliminary data.</text>
</comment>
<dbReference type="Proteomes" id="UP000765509">
    <property type="component" value="Unassembled WGS sequence"/>
</dbReference>
<dbReference type="InterPro" id="IPR013103">
    <property type="entry name" value="RVT_2"/>
</dbReference>
<evidence type="ECO:0000259" key="1">
    <source>
        <dbReference type="Pfam" id="PF07727"/>
    </source>
</evidence>